<dbReference type="InterPro" id="IPR005158">
    <property type="entry name" value="BTAD"/>
</dbReference>
<sequence>MSLTISLLGRPHLTRSDGDAYQFRSRKSWALLAYLLLSRRPAPRAQLAELLFAEADDPARALRWNLSELRRGLGEAATLEGDPLVLRLPVGTEVDVDVLARGSWVQAVALDGLGEDLLAGMSLRGAAGFETWLLAQQRHVAGASVAILHEAALGSMSRGAPEAALGYAVRAVAADPLDEDNQALLIRLYRLVGDDEAAARQLERCTALLERELGTSPGPAILAAARERRAETVESADETTIAAFVEAGSAAVAVGAVEAGVQSLRTAIRLADGAGTDALRTSARLTLGETLIHALRGLDEEGLAALYEADEIAGGCGDRGVMARARAELGYVDYLRAHYDRAERWLTEAIELSEPSSSTRAAATTYLGLVATDRSDDTRAAALLGEAITLSRAAGDRRREAYGLAMLGRVALLRGDVRLAAEQLDASIALAESEHWLAFLPCPQALRGEVLLIEGDVDGADTVLQQAFARSCQLADPCWEGLSARALALVADARGNARGAFSLLADARVRADRLPDRYTWLDGYILDAQCTLGLRHGHPQTQEWVDALRDLSSRTGMRGLVLRSLEHGAALGHADDAAARALLGD</sequence>
<evidence type="ECO:0000313" key="3">
    <source>
        <dbReference type="Proteomes" id="UP001596189"/>
    </source>
</evidence>
<protein>
    <submittedName>
        <fullName evidence="2">BTAD domain-containing putative transcriptional regulator</fullName>
    </submittedName>
</protein>
<dbReference type="InterPro" id="IPR036388">
    <property type="entry name" value="WH-like_DNA-bd_sf"/>
</dbReference>
<feature type="domain" description="Bacterial transcriptional activator" evidence="1">
    <location>
        <begin position="94"/>
        <end position="229"/>
    </location>
</feature>
<proteinExistence type="predicted"/>
<dbReference type="RefSeq" id="WP_345715477.1">
    <property type="nucleotide sequence ID" value="NZ_BAABFP010000002.1"/>
</dbReference>
<dbReference type="SMART" id="SM01043">
    <property type="entry name" value="BTAD"/>
    <property type="match status" value="1"/>
</dbReference>
<dbReference type="SUPFAM" id="SSF48452">
    <property type="entry name" value="TPR-like"/>
    <property type="match status" value="3"/>
</dbReference>
<dbReference type="Gene3D" id="1.25.40.10">
    <property type="entry name" value="Tetratricopeptide repeat domain"/>
    <property type="match status" value="2"/>
</dbReference>
<organism evidence="2 3">
    <name type="scientific">Angustibacter luteus</name>
    <dbReference type="NCBI Taxonomy" id="658456"/>
    <lineage>
        <taxon>Bacteria</taxon>
        <taxon>Bacillati</taxon>
        <taxon>Actinomycetota</taxon>
        <taxon>Actinomycetes</taxon>
        <taxon>Kineosporiales</taxon>
        <taxon>Kineosporiaceae</taxon>
    </lineage>
</organism>
<accession>A0ABW1JGI3</accession>
<evidence type="ECO:0000259" key="1">
    <source>
        <dbReference type="SMART" id="SM01043"/>
    </source>
</evidence>
<reference evidence="3" key="1">
    <citation type="journal article" date="2019" name="Int. J. Syst. Evol. Microbiol.">
        <title>The Global Catalogue of Microorganisms (GCM) 10K type strain sequencing project: providing services to taxonomists for standard genome sequencing and annotation.</title>
        <authorList>
            <consortium name="The Broad Institute Genomics Platform"/>
            <consortium name="The Broad Institute Genome Sequencing Center for Infectious Disease"/>
            <person name="Wu L."/>
            <person name="Ma J."/>
        </authorList>
    </citation>
    <scope>NUCLEOTIDE SEQUENCE [LARGE SCALE GENOMIC DNA]</scope>
    <source>
        <strain evidence="3">KACC 14249</strain>
    </source>
</reference>
<comment type="caution">
    <text evidence="2">The sequence shown here is derived from an EMBL/GenBank/DDBJ whole genome shotgun (WGS) entry which is preliminary data.</text>
</comment>
<dbReference type="Proteomes" id="UP001596189">
    <property type="component" value="Unassembled WGS sequence"/>
</dbReference>
<dbReference type="InterPro" id="IPR011990">
    <property type="entry name" value="TPR-like_helical_dom_sf"/>
</dbReference>
<dbReference type="PANTHER" id="PTHR35807">
    <property type="entry name" value="TRANSCRIPTIONAL REGULATOR REDD-RELATED"/>
    <property type="match status" value="1"/>
</dbReference>
<dbReference type="Pfam" id="PF03704">
    <property type="entry name" value="BTAD"/>
    <property type="match status" value="1"/>
</dbReference>
<name>A0ABW1JGI3_9ACTN</name>
<keyword evidence="3" id="KW-1185">Reference proteome</keyword>
<dbReference type="EMBL" id="JBHSRD010000004">
    <property type="protein sequence ID" value="MFC6007843.1"/>
    <property type="molecule type" value="Genomic_DNA"/>
</dbReference>
<dbReference type="Gene3D" id="1.10.10.10">
    <property type="entry name" value="Winged helix-like DNA-binding domain superfamily/Winged helix DNA-binding domain"/>
    <property type="match status" value="1"/>
</dbReference>
<dbReference type="InterPro" id="IPR051677">
    <property type="entry name" value="AfsR-DnrI-RedD_regulator"/>
</dbReference>
<gene>
    <name evidence="2" type="ORF">ACFQDO_11955</name>
</gene>
<evidence type="ECO:0000313" key="2">
    <source>
        <dbReference type="EMBL" id="MFC6007843.1"/>
    </source>
</evidence>